<comment type="caution">
    <text evidence="3">The sequence shown here is derived from an EMBL/GenBank/DDBJ whole genome shotgun (WGS) entry which is preliminary data.</text>
</comment>
<dbReference type="Proteomes" id="UP001165663">
    <property type="component" value="Unassembled WGS sequence"/>
</dbReference>
<proteinExistence type="predicted"/>
<feature type="compositionally biased region" description="Gly residues" evidence="1">
    <location>
        <begin position="17"/>
        <end position="29"/>
    </location>
</feature>
<gene>
    <name evidence="3" type="ORF">Mkiyose1413_42400</name>
    <name evidence="2" type="ORF">SRL2020028_30760</name>
</gene>
<name>A0A9P3V127_9MYCO</name>
<protein>
    <submittedName>
        <fullName evidence="3">Uncharacterized protein</fullName>
    </submittedName>
</protein>
<evidence type="ECO:0000313" key="4">
    <source>
        <dbReference type="Proteomes" id="UP001064782"/>
    </source>
</evidence>
<dbReference type="EMBL" id="BRXE01000034">
    <property type="protein sequence ID" value="GLB83820.1"/>
    <property type="molecule type" value="Genomic_DNA"/>
</dbReference>
<accession>A0A9P3V127</accession>
<evidence type="ECO:0000313" key="2">
    <source>
        <dbReference type="EMBL" id="GLB83820.1"/>
    </source>
</evidence>
<evidence type="ECO:0000256" key="1">
    <source>
        <dbReference type="SAM" id="MobiDB-lite"/>
    </source>
</evidence>
<feature type="region of interest" description="Disordered" evidence="1">
    <location>
        <begin position="1"/>
        <end position="30"/>
    </location>
</feature>
<reference evidence="3" key="1">
    <citation type="submission" date="2022-08" db="EMBL/GenBank/DDBJ databases">
        <title>Mycobacterium kiyosense sp. nov., scotochromogenic slow-glowing species isolated from respiratory specimens.</title>
        <authorList>
            <person name="Fukano H."/>
            <person name="Kazumi Y."/>
            <person name="Sakagami N."/>
            <person name="Ato M."/>
            <person name="Mitarai S."/>
            <person name="Hoshino Y."/>
        </authorList>
    </citation>
    <scope>NUCLEOTIDE SEQUENCE</scope>
    <source>
        <strain evidence="3">1413</strain>
        <strain evidence="2">SRL2020-028</strain>
    </source>
</reference>
<evidence type="ECO:0000313" key="3">
    <source>
        <dbReference type="EMBL" id="GLD32357.1"/>
    </source>
</evidence>
<dbReference type="Proteomes" id="UP001064782">
    <property type="component" value="Unassembled WGS sequence"/>
</dbReference>
<dbReference type="AlphaFoldDB" id="A0A9P3V127"/>
<dbReference type="EMBL" id="BRZI01000041">
    <property type="protein sequence ID" value="GLD32357.1"/>
    <property type="molecule type" value="Genomic_DNA"/>
</dbReference>
<organism evidence="3 4">
    <name type="scientific">Mycobacterium kiyosense</name>
    <dbReference type="NCBI Taxonomy" id="2871094"/>
    <lineage>
        <taxon>Bacteria</taxon>
        <taxon>Bacillati</taxon>
        <taxon>Actinomycetota</taxon>
        <taxon>Actinomycetes</taxon>
        <taxon>Mycobacteriales</taxon>
        <taxon>Mycobacteriaceae</taxon>
        <taxon>Mycobacterium</taxon>
    </lineage>
</organism>
<sequence>MPDWPDAGLTGADAGVPGTGGGGLGGAGGVKVVEIGGRRSAPYDGSEPTAGGATAGAIGGGAAATICGAGDGDSRTGA</sequence>
<keyword evidence="4" id="KW-1185">Reference proteome</keyword>